<evidence type="ECO:0000313" key="2">
    <source>
        <dbReference type="EMBL" id="MEK8034835.1"/>
    </source>
</evidence>
<dbReference type="EMBL" id="JBBUTG010000037">
    <property type="protein sequence ID" value="MEK8034835.1"/>
    <property type="molecule type" value="Genomic_DNA"/>
</dbReference>
<feature type="region of interest" description="Disordered" evidence="1">
    <location>
        <begin position="132"/>
        <end position="157"/>
    </location>
</feature>
<accession>A0ABU9C1W6</accession>
<organism evidence="2 3">
    <name type="scientific">Ideonella lacteola</name>
    <dbReference type="NCBI Taxonomy" id="2984193"/>
    <lineage>
        <taxon>Bacteria</taxon>
        <taxon>Pseudomonadati</taxon>
        <taxon>Pseudomonadota</taxon>
        <taxon>Betaproteobacteria</taxon>
        <taxon>Burkholderiales</taxon>
        <taxon>Sphaerotilaceae</taxon>
        <taxon>Ideonella</taxon>
    </lineage>
</organism>
<reference evidence="2 3" key="1">
    <citation type="submission" date="2024-04" db="EMBL/GenBank/DDBJ databases">
        <title>Novel species of the genus Ideonella isolated from streams.</title>
        <authorList>
            <person name="Lu H."/>
        </authorList>
    </citation>
    <scope>NUCLEOTIDE SEQUENCE [LARGE SCALE GENOMIC DNA]</scope>
    <source>
        <strain evidence="2 3">DXS29W</strain>
    </source>
</reference>
<keyword evidence="3" id="KW-1185">Reference proteome</keyword>
<proteinExistence type="predicted"/>
<dbReference type="RefSeq" id="WP_341429269.1">
    <property type="nucleotide sequence ID" value="NZ_JBBUTG010000037.1"/>
</dbReference>
<feature type="compositionally biased region" description="Low complexity" evidence="1">
    <location>
        <begin position="138"/>
        <end position="150"/>
    </location>
</feature>
<protein>
    <submittedName>
        <fullName evidence="2">Uncharacterized protein</fullName>
    </submittedName>
</protein>
<evidence type="ECO:0000313" key="3">
    <source>
        <dbReference type="Proteomes" id="UP001371218"/>
    </source>
</evidence>
<evidence type="ECO:0000256" key="1">
    <source>
        <dbReference type="SAM" id="MobiDB-lite"/>
    </source>
</evidence>
<gene>
    <name evidence="2" type="ORF">AACH06_28795</name>
</gene>
<sequence>MLHATPSDVRGMKAPRLFRRILGSVPNPGTGPKRTAIRPPAVWGQAEPVWKTLWSWIRGTQEPIQHRKLTLDDARRDFAAALSDLSAEDACDLRRRGQSARSLRELWHLRADLYSMIARYRSQAEADRRLQSVNRHFPASTTPTAKSTTSRPEHFDA</sequence>
<name>A0ABU9C1W6_9BURK</name>
<dbReference type="Proteomes" id="UP001371218">
    <property type="component" value="Unassembled WGS sequence"/>
</dbReference>
<comment type="caution">
    <text evidence="2">The sequence shown here is derived from an EMBL/GenBank/DDBJ whole genome shotgun (WGS) entry which is preliminary data.</text>
</comment>